<proteinExistence type="evidence at transcript level"/>
<dbReference type="AlphaFoldDB" id="W8CCZ5"/>
<dbReference type="EMBL" id="GAMC01002836">
    <property type="protein sequence ID" value="JAC03720.1"/>
    <property type="molecule type" value="mRNA"/>
</dbReference>
<organism evidence="1">
    <name type="scientific">Ceratitis capitata</name>
    <name type="common">Mediterranean fruit fly</name>
    <name type="synonym">Tephritis capitata</name>
    <dbReference type="NCBI Taxonomy" id="7213"/>
    <lineage>
        <taxon>Eukaryota</taxon>
        <taxon>Metazoa</taxon>
        <taxon>Ecdysozoa</taxon>
        <taxon>Arthropoda</taxon>
        <taxon>Hexapoda</taxon>
        <taxon>Insecta</taxon>
        <taxon>Pterygota</taxon>
        <taxon>Neoptera</taxon>
        <taxon>Endopterygota</taxon>
        <taxon>Diptera</taxon>
        <taxon>Brachycera</taxon>
        <taxon>Muscomorpha</taxon>
        <taxon>Tephritoidea</taxon>
        <taxon>Tephritidae</taxon>
        <taxon>Ceratitis</taxon>
        <taxon>Ceratitis</taxon>
    </lineage>
</organism>
<reference evidence="1" key="1">
    <citation type="submission" date="2013-07" db="EMBL/GenBank/DDBJ databases">
        <authorList>
            <person name="Geib S."/>
        </authorList>
    </citation>
    <scope>NUCLEOTIDE SEQUENCE</scope>
</reference>
<name>W8CCZ5_CERCA</name>
<protein>
    <submittedName>
        <fullName evidence="1">Uncharacterized protein</fullName>
    </submittedName>
</protein>
<accession>W8CCZ5</accession>
<evidence type="ECO:0000313" key="1">
    <source>
        <dbReference type="EMBL" id="JAC03720.1"/>
    </source>
</evidence>
<sequence length="189" mass="21548">MGKVFNDQIIKILCAKNFNKVQNEVGEPNLKEKCSCLRRGESYVVFLDRDHRKQLQQQMGAKDFKMAAAANEKSLFQFGTTPLNDNKMTPQVDEEKNWLRRKLSLKRAGSKSNSLKAQLCESLGTMLPKRVVSMLTPRAQRRGENERLTPSVFGPFLDEPVCDFIDRLFYCICVMFGRDMEASESGVQA</sequence>
<reference evidence="1" key="2">
    <citation type="journal article" date="2014" name="BMC Genomics">
        <title>A genomic perspective to assessing quality of mass-reared SIT flies used in Mediterranean fruit fly (Ceratitis capitata) eradication in California.</title>
        <authorList>
            <person name="Calla B."/>
            <person name="Hall B."/>
            <person name="Hou S."/>
            <person name="Geib S.M."/>
        </authorList>
    </citation>
    <scope>NUCLEOTIDE SEQUENCE</scope>
</reference>